<dbReference type="EMBL" id="CP024201">
    <property type="protein sequence ID" value="ATQ44734.1"/>
    <property type="molecule type" value="Genomic_DNA"/>
</dbReference>
<sequence length="145" mass="15885">MHAPAFDFDAVVRDMPEARVGRGLNYAEKGWASLVECSPQGVLAHVLGERGIAFVVEVSAPDASDARCTCEDFADTGLRCKHVVATVKTVLDADDETLKDADERLPRLLDMLEMEERDDAFALVERARRDPVLLRELEGEAAADA</sequence>
<feature type="domain" description="SWIM-type" evidence="2">
    <location>
        <begin position="54"/>
        <end position="91"/>
    </location>
</feature>
<dbReference type="InterPro" id="IPR007527">
    <property type="entry name" value="Znf_SWIM"/>
</dbReference>
<keyword evidence="1" id="KW-0862">Zinc</keyword>
<reference evidence="3 4" key="1">
    <citation type="submission" date="2017-10" db="EMBL/GenBank/DDBJ databases">
        <title>Genome sequence of Caulobacter mirabilis FWC38.</title>
        <authorList>
            <person name="Fiebig A."/>
            <person name="Crosson S."/>
        </authorList>
    </citation>
    <scope>NUCLEOTIDE SEQUENCE [LARGE SCALE GENOMIC DNA]</scope>
    <source>
        <strain evidence="3 4">FWC 38</strain>
    </source>
</reference>
<dbReference type="Pfam" id="PF04434">
    <property type="entry name" value="SWIM"/>
    <property type="match status" value="1"/>
</dbReference>
<evidence type="ECO:0000259" key="2">
    <source>
        <dbReference type="PROSITE" id="PS50966"/>
    </source>
</evidence>
<evidence type="ECO:0000313" key="4">
    <source>
        <dbReference type="Proteomes" id="UP000228945"/>
    </source>
</evidence>
<keyword evidence="1" id="KW-0863">Zinc-finger</keyword>
<dbReference type="GO" id="GO:0008270">
    <property type="term" value="F:zinc ion binding"/>
    <property type="evidence" value="ECO:0007669"/>
    <property type="project" value="UniProtKB-KW"/>
</dbReference>
<dbReference type="Proteomes" id="UP000228945">
    <property type="component" value="Chromosome"/>
</dbReference>
<evidence type="ECO:0000313" key="3">
    <source>
        <dbReference type="EMBL" id="ATQ44734.1"/>
    </source>
</evidence>
<accession>A0A2D2B3D8</accession>
<dbReference type="PROSITE" id="PS50966">
    <property type="entry name" value="ZF_SWIM"/>
    <property type="match status" value="1"/>
</dbReference>
<name>A0A2D2B3D8_9CAUL</name>
<proteinExistence type="predicted"/>
<gene>
    <name evidence="3" type="ORF">CSW64_21240</name>
</gene>
<organism evidence="3 4">
    <name type="scientific">Caulobacter mirabilis</name>
    <dbReference type="NCBI Taxonomy" id="69666"/>
    <lineage>
        <taxon>Bacteria</taxon>
        <taxon>Pseudomonadati</taxon>
        <taxon>Pseudomonadota</taxon>
        <taxon>Alphaproteobacteria</taxon>
        <taxon>Caulobacterales</taxon>
        <taxon>Caulobacteraceae</taxon>
        <taxon>Caulobacter</taxon>
    </lineage>
</organism>
<protein>
    <recommendedName>
        <fullName evidence="2">SWIM-type domain-containing protein</fullName>
    </recommendedName>
</protein>
<dbReference type="OrthoDB" id="7593573at2"/>
<keyword evidence="4" id="KW-1185">Reference proteome</keyword>
<evidence type="ECO:0000256" key="1">
    <source>
        <dbReference type="PROSITE-ProRule" id="PRU00325"/>
    </source>
</evidence>
<dbReference type="KEGG" id="cmb:CSW64_21240"/>
<dbReference type="AlphaFoldDB" id="A0A2D2B3D8"/>
<keyword evidence="1" id="KW-0479">Metal-binding</keyword>
<dbReference type="RefSeq" id="WP_099623982.1">
    <property type="nucleotide sequence ID" value="NZ_CP024201.1"/>
</dbReference>